<evidence type="ECO:0000313" key="7">
    <source>
        <dbReference type="EMBL" id="MBI2877597.1"/>
    </source>
</evidence>
<dbReference type="PANTHER" id="PTHR11228:SF34">
    <property type="entry name" value="TUNGSTEN-CONTAINING ALDEHYDE FERREDOXIN OXIDOREDUCTASE COFACTOR MODIFYING PROTEIN"/>
    <property type="match status" value="1"/>
</dbReference>
<dbReference type="CDD" id="cd01335">
    <property type="entry name" value="Radical_SAM"/>
    <property type="match status" value="1"/>
</dbReference>
<comment type="cofactor">
    <cofactor evidence="1">
        <name>[4Fe-4S] cluster</name>
        <dbReference type="ChEBI" id="CHEBI:49883"/>
    </cofactor>
</comment>
<dbReference type="EMBL" id="JACPRF010000369">
    <property type="protein sequence ID" value="MBI2877597.1"/>
    <property type="molecule type" value="Genomic_DNA"/>
</dbReference>
<organism evidence="7 8">
    <name type="scientific">Tectimicrobiota bacterium</name>
    <dbReference type="NCBI Taxonomy" id="2528274"/>
    <lineage>
        <taxon>Bacteria</taxon>
        <taxon>Pseudomonadati</taxon>
        <taxon>Nitrospinota/Tectimicrobiota group</taxon>
        <taxon>Candidatus Tectimicrobiota</taxon>
    </lineage>
</organism>
<proteinExistence type="predicted"/>
<dbReference type="InterPro" id="IPR013785">
    <property type="entry name" value="Aldolase_TIM"/>
</dbReference>
<evidence type="ECO:0000256" key="2">
    <source>
        <dbReference type="ARBA" id="ARBA00022691"/>
    </source>
</evidence>
<dbReference type="AlphaFoldDB" id="A0A932CS17"/>
<keyword evidence="3" id="KW-0479">Metal-binding</keyword>
<accession>A0A932CS17</accession>
<protein>
    <submittedName>
        <fullName evidence="7">Radical SAM protein</fullName>
    </submittedName>
</protein>
<dbReference type="PANTHER" id="PTHR11228">
    <property type="entry name" value="RADICAL SAM DOMAIN PROTEIN"/>
    <property type="match status" value="1"/>
</dbReference>
<evidence type="ECO:0000256" key="4">
    <source>
        <dbReference type="ARBA" id="ARBA00023004"/>
    </source>
</evidence>
<evidence type="ECO:0000259" key="6">
    <source>
        <dbReference type="Pfam" id="PF04055"/>
    </source>
</evidence>
<dbReference type="InterPro" id="IPR058240">
    <property type="entry name" value="rSAM_sf"/>
</dbReference>
<dbReference type="Pfam" id="PF04055">
    <property type="entry name" value="Radical_SAM"/>
    <property type="match status" value="1"/>
</dbReference>
<evidence type="ECO:0000256" key="1">
    <source>
        <dbReference type="ARBA" id="ARBA00001966"/>
    </source>
</evidence>
<name>A0A932CS17_UNCTE</name>
<dbReference type="GO" id="GO:0046872">
    <property type="term" value="F:metal ion binding"/>
    <property type="evidence" value="ECO:0007669"/>
    <property type="project" value="UniProtKB-KW"/>
</dbReference>
<reference evidence="7" key="1">
    <citation type="submission" date="2020-07" db="EMBL/GenBank/DDBJ databases">
        <title>Huge and variable diversity of episymbiotic CPR bacteria and DPANN archaea in groundwater ecosystems.</title>
        <authorList>
            <person name="He C.Y."/>
            <person name="Keren R."/>
            <person name="Whittaker M."/>
            <person name="Farag I.F."/>
            <person name="Doudna J."/>
            <person name="Cate J.H.D."/>
            <person name="Banfield J.F."/>
        </authorList>
    </citation>
    <scope>NUCLEOTIDE SEQUENCE</scope>
    <source>
        <strain evidence="7">NC_groundwater_672_Ag_B-0.1um_62_36</strain>
    </source>
</reference>
<dbReference type="Gene3D" id="3.20.20.70">
    <property type="entry name" value="Aldolase class I"/>
    <property type="match status" value="1"/>
</dbReference>
<feature type="domain" description="Radical SAM core" evidence="6">
    <location>
        <begin position="50"/>
        <end position="215"/>
    </location>
</feature>
<dbReference type="InterPro" id="IPR050377">
    <property type="entry name" value="Radical_SAM_PqqE_MftC-like"/>
</dbReference>
<dbReference type="Proteomes" id="UP000769766">
    <property type="component" value="Unassembled WGS sequence"/>
</dbReference>
<sequence length="226" mass="25745">MTQTHTEPETGCPTAPDGEPLTRTTAWFYKFTAPSRRRARDEKRILMVDVELTDKCFGGCVYCFASGRKESNFFIPRERMFGLIDEAKEIGLRQVLLIGGEPLLHPDWYDFSRYTLDQGMRSVICSTGDHYTPKIAKTIVHDLKIQENGYCTIHIPTINQQAYEQICPGNPQGLKTRIRGLYTLLEAGYPPEKVYCQLVLCQPILESLEETVDWLVVVFGFSLVVL</sequence>
<dbReference type="InterPro" id="IPR007197">
    <property type="entry name" value="rSAM"/>
</dbReference>
<evidence type="ECO:0000256" key="3">
    <source>
        <dbReference type="ARBA" id="ARBA00022723"/>
    </source>
</evidence>
<dbReference type="GO" id="GO:0051536">
    <property type="term" value="F:iron-sulfur cluster binding"/>
    <property type="evidence" value="ECO:0007669"/>
    <property type="project" value="UniProtKB-KW"/>
</dbReference>
<dbReference type="SFLD" id="SFLDG01067">
    <property type="entry name" value="SPASM/twitch_domain_containing"/>
    <property type="match status" value="1"/>
</dbReference>
<keyword evidence="2" id="KW-0949">S-adenosyl-L-methionine</keyword>
<dbReference type="SFLD" id="SFLDS00029">
    <property type="entry name" value="Radical_SAM"/>
    <property type="match status" value="1"/>
</dbReference>
<keyword evidence="5" id="KW-0411">Iron-sulfur</keyword>
<gene>
    <name evidence="7" type="ORF">HYY20_12020</name>
</gene>
<evidence type="ECO:0000313" key="8">
    <source>
        <dbReference type="Proteomes" id="UP000769766"/>
    </source>
</evidence>
<dbReference type="GO" id="GO:0003824">
    <property type="term" value="F:catalytic activity"/>
    <property type="evidence" value="ECO:0007669"/>
    <property type="project" value="InterPro"/>
</dbReference>
<comment type="caution">
    <text evidence="7">The sequence shown here is derived from an EMBL/GenBank/DDBJ whole genome shotgun (WGS) entry which is preliminary data.</text>
</comment>
<dbReference type="SUPFAM" id="SSF102114">
    <property type="entry name" value="Radical SAM enzymes"/>
    <property type="match status" value="1"/>
</dbReference>
<evidence type="ECO:0000256" key="5">
    <source>
        <dbReference type="ARBA" id="ARBA00023014"/>
    </source>
</evidence>
<keyword evidence="4" id="KW-0408">Iron</keyword>